<feature type="domain" description="DUF7083" evidence="1">
    <location>
        <begin position="7"/>
        <end position="93"/>
    </location>
</feature>
<evidence type="ECO:0000313" key="2">
    <source>
        <dbReference type="EMBL" id="VDO18660.1"/>
    </source>
</evidence>
<dbReference type="Pfam" id="PF23309">
    <property type="entry name" value="DUF7083"/>
    <property type="match status" value="1"/>
</dbReference>
<dbReference type="EMBL" id="UZAH01000176">
    <property type="protein sequence ID" value="VDO18660.1"/>
    <property type="molecule type" value="Genomic_DNA"/>
</dbReference>
<gene>
    <name evidence="2" type="ORF">HPBE_LOCUS278</name>
</gene>
<name>A0A183F2D4_HELPZ</name>
<dbReference type="Proteomes" id="UP000050761">
    <property type="component" value="Unassembled WGS sequence"/>
</dbReference>
<accession>A0A3P7TA40</accession>
<dbReference type="InterPro" id="IPR055510">
    <property type="entry name" value="DUF7083"/>
</dbReference>
<sequence>MVYDPYGDLVRDLPVFNYEKDDESTFDAWFQRYGPVINNRGSTLSDERKRNLLVDKLDNAAYQTYAEHVLPLKPADIDLPTTIQNLVQLFGPKRTLICHRFEFLQSTCPPLTCFNVPYREFGNTIKKKFEDASMKDVDADSLKCLVFVAGLTDASQIPPRCVYAFSTTSTA</sequence>
<proteinExistence type="predicted"/>
<reference evidence="4" key="2">
    <citation type="submission" date="2019-09" db="UniProtKB">
        <authorList>
            <consortium name="WormBaseParasite"/>
        </authorList>
    </citation>
    <scope>IDENTIFICATION</scope>
</reference>
<dbReference type="AlphaFoldDB" id="A0A183F2D4"/>
<evidence type="ECO:0000313" key="3">
    <source>
        <dbReference type="Proteomes" id="UP000050761"/>
    </source>
</evidence>
<dbReference type="WBParaSite" id="HPBE_0000027701-mRNA-1">
    <property type="protein sequence ID" value="HPBE_0000027701-mRNA-1"/>
    <property type="gene ID" value="HPBE_0000027701"/>
</dbReference>
<accession>A0A183F2D4</accession>
<protein>
    <submittedName>
        <fullName evidence="4">Lipoxygenase domain-containing protein</fullName>
    </submittedName>
</protein>
<reference evidence="2 3" key="1">
    <citation type="submission" date="2018-11" db="EMBL/GenBank/DDBJ databases">
        <authorList>
            <consortium name="Pathogen Informatics"/>
        </authorList>
    </citation>
    <scope>NUCLEOTIDE SEQUENCE [LARGE SCALE GENOMIC DNA]</scope>
</reference>
<dbReference type="OrthoDB" id="5856365at2759"/>
<organism evidence="3 4">
    <name type="scientific">Heligmosomoides polygyrus</name>
    <name type="common">Parasitic roundworm</name>
    <dbReference type="NCBI Taxonomy" id="6339"/>
    <lineage>
        <taxon>Eukaryota</taxon>
        <taxon>Metazoa</taxon>
        <taxon>Ecdysozoa</taxon>
        <taxon>Nematoda</taxon>
        <taxon>Chromadorea</taxon>
        <taxon>Rhabditida</taxon>
        <taxon>Rhabditina</taxon>
        <taxon>Rhabditomorpha</taxon>
        <taxon>Strongyloidea</taxon>
        <taxon>Heligmosomidae</taxon>
        <taxon>Heligmosomoides</taxon>
    </lineage>
</organism>
<evidence type="ECO:0000259" key="1">
    <source>
        <dbReference type="Pfam" id="PF23309"/>
    </source>
</evidence>
<keyword evidence="3" id="KW-1185">Reference proteome</keyword>
<evidence type="ECO:0000313" key="4">
    <source>
        <dbReference type="WBParaSite" id="HPBE_0000027701-mRNA-1"/>
    </source>
</evidence>